<proteinExistence type="predicted"/>
<gene>
    <name evidence="1" type="ORF">L1987_08999</name>
</gene>
<evidence type="ECO:0000313" key="1">
    <source>
        <dbReference type="EMBL" id="KAI3821431.1"/>
    </source>
</evidence>
<reference evidence="2" key="1">
    <citation type="journal article" date="2022" name="Mol. Ecol. Resour.">
        <title>The genomes of chicory, endive, great burdock and yacon provide insights into Asteraceae palaeo-polyploidization history and plant inulin production.</title>
        <authorList>
            <person name="Fan W."/>
            <person name="Wang S."/>
            <person name="Wang H."/>
            <person name="Wang A."/>
            <person name="Jiang F."/>
            <person name="Liu H."/>
            <person name="Zhao H."/>
            <person name="Xu D."/>
            <person name="Zhang Y."/>
        </authorList>
    </citation>
    <scope>NUCLEOTIDE SEQUENCE [LARGE SCALE GENOMIC DNA]</scope>
    <source>
        <strain evidence="2">cv. Yunnan</strain>
    </source>
</reference>
<comment type="caution">
    <text evidence="1">The sequence shown here is derived from an EMBL/GenBank/DDBJ whole genome shotgun (WGS) entry which is preliminary data.</text>
</comment>
<name>A0ACB9JNW7_9ASTR</name>
<sequence>MISEAAEVLIGQMQKLKEDKLESKRMKKAKKKASRMMMMTKDSSSSSSSESSCSSESDCDNVVNMKSHQEAASSVQTAIGKVEEDCDNVVNMKKIREDCGKKIEVCMGGKCKKSGGAMLLENFQKAVGVGGEAEVVGCKCMGKCREGPNVKVRSSEEAMATSLCIGVGLEDVDKIVTNFFGGSQRSCSHMLSSV</sequence>
<keyword evidence="2" id="KW-1185">Reference proteome</keyword>
<organism evidence="1 2">
    <name type="scientific">Smallanthus sonchifolius</name>
    <dbReference type="NCBI Taxonomy" id="185202"/>
    <lineage>
        <taxon>Eukaryota</taxon>
        <taxon>Viridiplantae</taxon>
        <taxon>Streptophyta</taxon>
        <taxon>Embryophyta</taxon>
        <taxon>Tracheophyta</taxon>
        <taxon>Spermatophyta</taxon>
        <taxon>Magnoliopsida</taxon>
        <taxon>eudicotyledons</taxon>
        <taxon>Gunneridae</taxon>
        <taxon>Pentapetalae</taxon>
        <taxon>asterids</taxon>
        <taxon>campanulids</taxon>
        <taxon>Asterales</taxon>
        <taxon>Asteraceae</taxon>
        <taxon>Asteroideae</taxon>
        <taxon>Heliantheae alliance</taxon>
        <taxon>Millerieae</taxon>
        <taxon>Smallanthus</taxon>
    </lineage>
</organism>
<dbReference type="Proteomes" id="UP001056120">
    <property type="component" value="Linkage Group LG03"/>
</dbReference>
<reference evidence="1 2" key="2">
    <citation type="journal article" date="2022" name="Mol. Ecol. Resour.">
        <title>The genomes of chicory, endive, great burdock and yacon provide insights into Asteraceae paleo-polyploidization history and plant inulin production.</title>
        <authorList>
            <person name="Fan W."/>
            <person name="Wang S."/>
            <person name="Wang H."/>
            <person name="Wang A."/>
            <person name="Jiang F."/>
            <person name="Liu H."/>
            <person name="Zhao H."/>
            <person name="Xu D."/>
            <person name="Zhang Y."/>
        </authorList>
    </citation>
    <scope>NUCLEOTIDE SEQUENCE [LARGE SCALE GENOMIC DNA]</scope>
    <source>
        <strain evidence="2">cv. Yunnan</strain>
        <tissue evidence="1">Leaves</tissue>
    </source>
</reference>
<evidence type="ECO:0000313" key="2">
    <source>
        <dbReference type="Proteomes" id="UP001056120"/>
    </source>
</evidence>
<accession>A0ACB9JNW7</accession>
<protein>
    <submittedName>
        <fullName evidence="1">Uncharacterized protein</fullName>
    </submittedName>
</protein>
<dbReference type="EMBL" id="CM042020">
    <property type="protein sequence ID" value="KAI3821431.1"/>
    <property type="molecule type" value="Genomic_DNA"/>
</dbReference>